<keyword evidence="1" id="KW-0175">Coiled coil</keyword>
<dbReference type="GO" id="GO:0051301">
    <property type="term" value="P:cell division"/>
    <property type="evidence" value="ECO:0007669"/>
    <property type="project" value="UniProtKB-KW"/>
</dbReference>
<dbReference type="EMBL" id="JACBZR010000001">
    <property type="protein sequence ID" value="NYI78967.1"/>
    <property type="molecule type" value="Genomic_DNA"/>
</dbReference>
<feature type="compositionally biased region" description="Acidic residues" evidence="2">
    <location>
        <begin position="395"/>
        <end position="409"/>
    </location>
</feature>
<reference evidence="3 4" key="1">
    <citation type="submission" date="2020-07" db="EMBL/GenBank/DDBJ databases">
        <title>Sequencing the genomes of 1000 actinobacteria strains.</title>
        <authorList>
            <person name="Klenk H.-P."/>
        </authorList>
    </citation>
    <scope>NUCLEOTIDE SEQUENCE [LARGE SCALE GENOMIC DNA]</scope>
    <source>
        <strain evidence="3 4">DSM 26487</strain>
    </source>
</reference>
<keyword evidence="3" id="KW-0132">Cell division</keyword>
<gene>
    <name evidence="3" type="ORF">BJ988_003615</name>
</gene>
<feature type="coiled-coil region" evidence="1">
    <location>
        <begin position="183"/>
        <end position="258"/>
    </location>
</feature>
<feature type="region of interest" description="Disordered" evidence="2">
    <location>
        <begin position="1"/>
        <end position="67"/>
    </location>
</feature>
<dbReference type="SUPFAM" id="SSF58113">
    <property type="entry name" value="Apolipoprotein A-I"/>
    <property type="match status" value="1"/>
</dbReference>
<feature type="compositionally biased region" description="Basic and acidic residues" evidence="2">
    <location>
        <begin position="431"/>
        <end position="447"/>
    </location>
</feature>
<accession>A0A7Z0ITL1</accession>
<keyword evidence="3" id="KW-0131">Cell cycle</keyword>
<dbReference type="Proteomes" id="UP000564496">
    <property type="component" value="Unassembled WGS sequence"/>
</dbReference>
<feature type="region of interest" description="Disordered" evidence="2">
    <location>
        <begin position="377"/>
        <end position="447"/>
    </location>
</feature>
<evidence type="ECO:0000313" key="4">
    <source>
        <dbReference type="Proteomes" id="UP000564496"/>
    </source>
</evidence>
<feature type="compositionally biased region" description="Low complexity" evidence="2">
    <location>
        <begin position="33"/>
        <end position="44"/>
    </location>
</feature>
<name>A0A7Z0ITL1_9ACTN</name>
<evidence type="ECO:0000313" key="3">
    <source>
        <dbReference type="EMBL" id="NYI78967.1"/>
    </source>
</evidence>
<dbReference type="AlphaFoldDB" id="A0A7Z0ITL1"/>
<dbReference type="RefSeq" id="WP_179659283.1">
    <property type="nucleotide sequence ID" value="NZ_JACBZR010000001.1"/>
</dbReference>
<organism evidence="3 4">
    <name type="scientific">Nocardioides panzhihuensis</name>
    <dbReference type="NCBI Taxonomy" id="860243"/>
    <lineage>
        <taxon>Bacteria</taxon>
        <taxon>Bacillati</taxon>
        <taxon>Actinomycetota</taxon>
        <taxon>Actinomycetes</taxon>
        <taxon>Propionibacteriales</taxon>
        <taxon>Nocardioidaceae</taxon>
        <taxon>Nocardioides</taxon>
    </lineage>
</organism>
<feature type="coiled-coil region" evidence="1">
    <location>
        <begin position="80"/>
        <end position="114"/>
    </location>
</feature>
<sequence length="447" mass="48560">MTNEGLSIFNEASEPRKNPEQDSTETQVLPRVPGASGSPSSGHNSPPPAPGSLPAFPVVRRGGYDPGTVNARVQQLLQANGQGQSALRNAQRRIAELERQVNDLKATAAQGNEAPSYASLGGRASAMLRLAEEEAAAVKEAAEKEAAVIREAAQREAAAAKASAQRDIESLRTTHYKEIDDHREKVTSEVQQARKMVQAESEELLAAAKREADQIRLAVQQEVTQLRTSTQREVEKARAGADREVQEARRMLAVERERLAREAADHHDQAMAETTRIVTEGETRAADAEERARIAAQHVADQRAELAKESEGIIARARRDAEAILSKARAEADHLASTATVEAEKGHAIIKAEVDRLTKRRDAIAAQLSSLTDLVSGFGKTEDPAELEAPKPITEEEDIVDGELVDQVEESVTVVDSEDGLGDDYDDYDEPSEKTAIREPETAKSER</sequence>
<evidence type="ECO:0000256" key="2">
    <source>
        <dbReference type="SAM" id="MobiDB-lite"/>
    </source>
</evidence>
<comment type="caution">
    <text evidence="3">The sequence shown here is derived from an EMBL/GenBank/DDBJ whole genome shotgun (WGS) entry which is preliminary data.</text>
</comment>
<evidence type="ECO:0000256" key="1">
    <source>
        <dbReference type="SAM" id="Coils"/>
    </source>
</evidence>
<proteinExistence type="predicted"/>
<protein>
    <submittedName>
        <fullName evidence="3">Cell division septum initiation protein DivIVA</fullName>
    </submittedName>
</protein>
<keyword evidence="4" id="KW-1185">Reference proteome</keyword>
<feature type="compositionally biased region" description="Acidic residues" evidence="2">
    <location>
        <begin position="416"/>
        <end position="430"/>
    </location>
</feature>